<evidence type="ECO:0000313" key="3">
    <source>
        <dbReference type="Proteomes" id="UP000244022"/>
    </source>
</evidence>
<sequence length="2489" mass="286023">MPIEDHRKPIGIFENKRHKNVNRKAEQRMVNYISEHSGNQPTRKGLKTAVGMLYAFSLFQNFKLEEEMPNKQRAVQEDRAIFEMDTFVVTDEWINHKDEVVHSLSSSSTFDARTIPGVSNNNKTQSEFAPKINTSTPLVEAAHLWSLAVHKFVHGIVELDDCTTTKTETIGRKAGLWEQPKNVQTHFKTICKVATAKSQKINEQETEASHDLQQFYFKKISPTNDRDYFEAKDIAEKLKNVFEEFVDETPSINPTKKNGTDNTNDPYFHGMTEDFWFYLADSFRSFVRNPSKPSAERPEEGTSRQFYKWLKDTFDGIPKARERFGREQKTNPHEHPFSAHNLPPLNLPSSKEESEQLLTTIWQLTSRFAESISEFFDQKTNFFGVDATSLPSHSMTPTPASAQISKIRFTSYEDLPQTTVDRINHIIHNYLHRRPFPENMMAPMMPFWYDHEVFQQRSKTDEVNEAVKDFMGDLALHDLFVLISNWEQDTFAFHLILEKRISLAHLILKKYGIPDRELTYREAVAIALQWRTNNIFKGFEFTEVSSLIVHLTLPKVKMNHLTTTISPIAYLAQVHNIKEILENNEMPAGILFQDLPIFYYEYDLFINRDKTDKVKELLLEFLKKNKVEIQGEVTSKKIMAGLKKFVESGGSSNPLAQESREQFITYFLMKAYGVENIRLGDPYLLTKTSAVQQQLKVNLLLKGCTYKENSEQTEDIRLSSPETPYTIRLQEQKKVSGKIFHDFIHDQAMTISNVDPIKPYYYDYPIILQREKTLVVNKAVRIFLISKSLSLGNVSNSELVRKLQGWLLNGENYEEIVQRQEEVAELLLEHYGIDERPLTVQDARVCILQWEDNNAQLNYLIDEKPEREHKDKKEGIDTFLQENNLQKKAEEAQSVEATRHIEDTPIQKEETKRRVADFLVEQGQSWNMSDPSAFAHAVTHWVLLEGATIEMIDPVKIKQLAQVILNEKIDGVISGVQAELTYITWLFETFKLDYQARELPANIDLTDNKQTEQTKREPIDSSVSKERWRNKNIGVQLHQFFMQQGVPPYDQSTERILISMGKWLTQEGVGMVFMPDKILPIAKIILNELKMQSDASEDKISVKKAEATIMKWAIENILNGSVEEFIIRKIIDSPDPSSFTIGQIRNLLEVDSLRKEGVITLHTIVGKDSREEEMLRKDQVVFEKLWIKFIEKVLPDYFLESSQLADDLPISDFGSLMQLAGAKLLADAGYLSEFNTADVIRLGTFFCDYLEIQSDQQIEVLQYLLTPALLTTAQLDPEGLKVAIENGEYKIYALQTFITFWQEMTESIVENEKIVYHEMGVYEEAVINWRRKKALAEYVNQECNKRSGKNRLLLDQAYLLGLPPCPDVYQPPNLEEWYTQLTKDVADAFFKINQRFISTALNGLDQSEKNFLFSKDTRIYRASAELKHQKHYYAPPAIGGVPAINFSEREKWLDTDLNLENTDLFAAVQGAEERVYAMKKLEQDGGYIFYRVDKDPLLYLKYGLFDQKDLWRNGYIQSGEKIRIGKKDFTFSTKINQKNELGQGMNHAKLSIAISQIQRDRFYHQLYEFGNDKSVPEQIWDVIKHIIPFYDCIVGIIDKNVSDAVTSCTIDVIFLIPVFGQVMGLSTNFALGMAKAAAESGARHAIRNGMRFTPSRLEIKALLKSSTRYADPGFELVTDGAKWILRGFSELKNHWFIPAHLKPVLTKLETLTRKIPSLPEDHVRAQLPRKGPYSIVRRVKDSLYKQVMNLEDGDIFGGYFTLHGNQLRSFEGDLFYNHEELERINRLANQVDTKQLFIIENNLNPKGYGEGKVYKVEKDGEVIGSFIQMNQRIVPVQIHSIEGHGVRYDVYEGDTLFPIRFNGIGWYFETETSPRLAKDVSDYVASKPEQFESISSPLSLTPPDEFGLMRTSSGRTYIKVNNRYVPLILIDQENQRYHLVKKKVTRPLIILRFDEIHNHFRVETPLERLVADPHHAILAGGKKSVPKKPKDKAAGEKKEKQPIPQIGEAGTSHEADTLAEIAKILEYPPYYKLPDSLGVAVTFNEFRKAQIPSDHPKKFRYEDDRVKLPTLTSFVSEYTNPTASTDGMAKSGMKHEIARILANKPEIPYRIFPGFTSDKVPEYIDAFQQEVASGVAEAVTYLKTFKKKAEEWLTLETLAEKKPGQYLNHMFKLETSGNKEKIMKEVIKRLLIIADKCEQFLNLSKDLGYKNIWIVSSDLVYDKKTKNYYTSKVKPPTTVAFVVNADPECRILIMADKFHVKPSAKPTIQTTPTLSGTVIHETTHIVSSTVDYAKFEDPPIGFQSSGEDIRKRYDLEYVKITYSEDFDLFVRHLAQEFDLPKLARSEVVKQLLNDPMLAANFLILDAEVVMTIIRDLALDNDFFNRLRVERGLRDGPLIDPKIFMFFALIHTGNFFVIEKEYETEKNQTIAGNIREDQPPTLPSTPNIRDKRSFATIVQQAATNSKETNKTVNSSFSNLNKKKLSVRGGN</sequence>
<reference evidence="2 3" key="1">
    <citation type="submission" date="2018-03" db="EMBL/GenBank/DDBJ databases">
        <title>Draft genome sequences of four Enterococcus mundtii strains isolated from beef slaughterhouses in Kenya.</title>
        <authorList>
            <person name="Wambui J."/>
            <person name="Stevens M."/>
            <person name="Njage P."/>
            <person name="Stephan R."/>
            <person name="Tasara T."/>
        </authorList>
    </citation>
    <scope>NUCLEOTIDE SEQUENCE [LARGE SCALE GENOMIC DNA]</scope>
    <source>
        <strain evidence="2 3">H18-EM</strain>
    </source>
</reference>
<comment type="caution">
    <text evidence="2">The sequence shown here is derived from an EMBL/GenBank/DDBJ whole genome shotgun (WGS) entry which is preliminary data.</text>
</comment>
<name>A0A2T5DC19_ENTMU</name>
<evidence type="ECO:0000313" key="2">
    <source>
        <dbReference type="EMBL" id="PTO35241.1"/>
    </source>
</evidence>
<gene>
    <name evidence="2" type="ORF">C6N14_08580</name>
</gene>
<protein>
    <submittedName>
        <fullName evidence="2">Uncharacterized protein</fullName>
    </submittedName>
</protein>
<feature type="region of interest" description="Disordered" evidence="1">
    <location>
        <begin position="326"/>
        <end position="345"/>
    </location>
</feature>
<feature type="region of interest" description="Disordered" evidence="1">
    <location>
        <begin position="1980"/>
        <end position="2010"/>
    </location>
</feature>
<dbReference type="Proteomes" id="UP000244022">
    <property type="component" value="Unassembled WGS sequence"/>
</dbReference>
<accession>A0A2T5DC19</accession>
<proteinExistence type="predicted"/>
<dbReference type="NCBIfam" id="NF033898">
    <property type="entry name" value="QWxxN_dom"/>
    <property type="match status" value="3"/>
</dbReference>
<dbReference type="RefSeq" id="WP_108145998.1">
    <property type="nucleotide sequence ID" value="NZ_PYGR01000031.1"/>
</dbReference>
<organism evidence="2 3">
    <name type="scientific">Enterococcus mundtii</name>
    <dbReference type="NCBI Taxonomy" id="53346"/>
    <lineage>
        <taxon>Bacteria</taxon>
        <taxon>Bacillati</taxon>
        <taxon>Bacillota</taxon>
        <taxon>Bacilli</taxon>
        <taxon>Lactobacillales</taxon>
        <taxon>Enterococcaceae</taxon>
        <taxon>Enterococcus</taxon>
    </lineage>
</organism>
<feature type="compositionally biased region" description="Basic and acidic residues" evidence="1">
    <location>
        <begin position="1991"/>
        <end position="2001"/>
    </location>
</feature>
<feature type="compositionally biased region" description="Basic and acidic residues" evidence="1">
    <location>
        <begin position="326"/>
        <end position="337"/>
    </location>
</feature>
<dbReference type="EMBL" id="PYGR01000031">
    <property type="protein sequence ID" value="PTO35241.1"/>
    <property type="molecule type" value="Genomic_DNA"/>
</dbReference>
<evidence type="ECO:0000256" key="1">
    <source>
        <dbReference type="SAM" id="MobiDB-lite"/>
    </source>
</evidence>